<dbReference type="GO" id="GO:0000287">
    <property type="term" value="F:magnesium ion binding"/>
    <property type="evidence" value="ECO:0007669"/>
    <property type="project" value="InterPro"/>
</dbReference>
<dbReference type="GO" id="GO:0005737">
    <property type="term" value="C:cytoplasm"/>
    <property type="evidence" value="ECO:0007669"/>
    <property type="project" value="TreeGrafter"/>
</dbReference>
<dbReference type="GO" id="GO:0016301">
    <property type="term" value="F:kinase activity"/>
    <property type="evidence" value="ECO:0007669"/>
    <property type="project" value="UniProtKB-KW"/>
</dbReference>
<dbReference type="Pfam" id="PF14572">
    <property type="entry name" value="Pribosyl_synth"/>
    <property type="match status" value="1"/>
</dbReference>
<dbReference type="AlphaFoldDB" id="A0A388KHD9"/>
<comment type="caution">
    <text evidence="11">The sequence shown here is derived from an EMBL/GenBank/DDBJ whole genome shotgun (WGS) entry which is preliminary data.</text>
</comment>
<dbReference type="PANTHER" id="PTHR10210:SF32">
    <property type="entry name" value="RIBOSE-PHOSPHATE PYROPHOSPHOKINASE 2"/>
    <property type="match status" value="1"/>
</dbReference>
<dbReference type="PANTHER" id="PTHR10210">
    <property type="entry name" value="RIBOSE-PHOSPHATE DIPHOSPHOKINASE FAMILY MEMBER"/>
    <property type="match status" value="1"/>
</dbReference>
<keyword evidence="4" id="KW-0808">Transferase</keyword>
<reference evidence="11 12" key="1">
    <citation type="journal article" date="2018" name="Cell">
        <title>The Chara Genome: Secondary Complexity and Implications for Plant Terrestrialization.</title>
        <authorList>
            <person name="Nishiyama T."/>
            <person name="Sakayama H."/>
            <person name="Vries J.D."/>
            <person name="Buschmann H."/>
            <person name="Saint-Marcoux D."/>
            <person name="Ullrich K.K."/>
            <person name="Haas F.B."/>
            <person name="Vanderstraeten L."/>
            <person name="Becker D."/>
            <person name="Lang D."/>
            <person name="Vosolsobe S."/>
            <person name="Rombauts S."/>
            <person name="Wilhelmsson P.K.I."/>
            <person name="Janitza P."/>
            <person name="Kern R."/>
            <person name="Heyl A."/>
            <person name="Rumpler F."/>
            <person name="Villalobos L.I.A.C."/>
            <person name="Clay J.M."/>
            <person name="Skokan R."/>
            <person name="Toyoda A."/>
            <person name="Suzuki Y."/>
            <person name="Kagoshima H."/>
            <person name="Schijlen E."/>
            <person name="Tajeshwar N."/>
            <person name="Catarino B."/>
            <person name="Hetherington A.J."/>
            <person name="Saltykova A."/>
            <person name="Bonnot C."/>
            <person name="Breuninger H."/>
            <person name="Symeonidi A."/>
            <person name="Radhakrishnan G.V."/>
            <person name="Van Nieuwerburgh F."/>
            <person name="Deforce D."/>
            <person name="Chang C."/>
            <person name="Karol K.G."/>
            <person name="Hedrich R."/>
            <person name="Ulvskov P."/>
            <person name="Glockner G."/>
            <person name="Delwiche C.F."/>
            <person name="Petrasek J."/>
            <person name="Van de Peer Y."/>
            <person name="Friml J."/>
            <person name="Beilby M."/>
            <person name="Dolan L."/>
            <person name="Kohara Y."/>
            <person name="Sugano S."/>
            <person name="Fujiyama A."/>
            <person name="Delaux P.-M."/>
            <person name="Quint M."/>
            <person name="TheiBen G."/>
            <person name="Hagemann M."/>
            <person name="Harholt J."/>
            <person name="Dunand C."/>
            <person name="Zachgo S."/>
            <person name="Langdale J."/>
            <person name="Maumus F."/>
            <person name="Straeten D.V.D."/>
            <person name="Gould S.B."/>
            <person name="Rensing S.A."/>
        </authorList>
    </citation>
    <scope>NUCLEOTIDE SEQUENCE [LARGE SCALE GENOMIC DNA]</scope>
    <source>
        <strain evidence="11 12">S276</strain>
    </source>
</reference>
<dbReference type="GO" id="GO:0006015">
    <property type="term" value="P:5-phosphoribose 1-diphosphate biosynthetic process"/>
    <property type="evidence" value="ECO:0007669"/>
    <property type="project" value="TreeGrafter"/>
</dbReference>
<keyword evidence="7" id="KW-0418">Kinase</keyword>
<evidence type="ECO:0000256" key="6">
    <source>
        <dbReference type="ARBA" id="ARBA00022741"/>
    </source>
</evidence>
<dbReference type="InterPro" id="IPR029057">
    <property type="entry name" value="PRTase-like"/>
</dbReference>
<comment type="catalytic activity">
    <reaction evidence="9">
        <text>D-ribose 5-phosphate + ATP = 5-phospho-alpha-D-ribose 1-diphosphate + AMP + H(+)</text>
        <dbReference type="Rhea" id="RHEA:15609"/>
        <dbReference type="ChEBI" id="CHEBI:15378"/>
        <dbReference type="ChEBI" id="CHEBI:30616"/>
        <dbReference type="ChEBI" id="CHEBI:58017"/>
        <dbReference type="ChEBI" id="CHEBI:78346"/>
        <dbReference type="ChEBI" id="CHEBI:456215"/>
        <dbReference type="EC" id="2.7.6.1"/>
    </reaction>
</comment>
<dbReference type="OrthoDB" id="9449045at2759"/>
<evidence type="ECO:0000256" key="1">
    <source>
        <dbReference type="ARBA" id="ARBA00004996"/>
    </source>
</evidence>
<dbReference type="SUPFAM" id="SSF53271">
    <property type="entry name" value="PRTase-like"/>
    <property type="match status" value="2"/>
</dbReference>
<comment type="similarity">
    <text evidence="2">Belongs to the ribose-phosphate pyrophosphokinase family.</text>
</comment>
<dbReference type="EMBL" id="BFEA01000115">
    <property type="protein sequence ID" value="GBG69446.1"/>
    <property type="molecule type" value="Genomic_DNA"/>
</dbReference>
<dbReference type="InterPro" id="IPR005946">
    <property type="entry name" value="Rib-P_diPkinase"/>
</dbReference>
<protein>
    <recommendedName>
        <fullName evidence="3">ribose-phosphate diphosphokinase</fullName>
        <ecNumber evidence="3">2.7.6.1</ecNumber>
    </recommendedName>
</protein>
<keyword evidence="6" id="KW-0547">Nucleotide-binding</keyword>
<keyword evidence="5" id="KW-0545">Nucleotide biosynthesis</keyword>
<evidence type="ECO:0000259" key="10">
    <source>
        <dbReference type="Pfam" id="PF13793"/>
    </source>
</evidence>
<dbReference type="STRING" id="69332.A0A388KHD9"/>
<evidence type="ECO:0000256" key="5">
    <source>
        <dbReference type="ARBA" id="ARBA00022727"/>
    </source>
</evidence>
<organism evidence="11 12">
    <name type="scientific">Chara braunii</name>
    <name type="common">Braun's stonewort</name>
    <dbReference type="NCBI Taxonomy" id="69332"/>
    <lineage>
        <taxon>Eukaryota</taxon>
        <taxon>Viridiplantae</taxon>
        <taxon>Streptophyta</taxon>
        <taxon>Charophyceae</taxon>
        <taxon>Charales</taxon>
        <taxon>Characeae</taxon>
        <taxon>Chara</taxon>
    </lineage>
</organism>
<sequence>MAAMAAGELLRDREGTNNLAVVASASAMADDDAPSPGGVRTTAKKDAAMAGGNDVLLSDGHEEDGGDGEFRRMEKTKRYVVYSSADCHYLAERVCNELGLPLGKVIRKTFVGGESYYRIDLKERYDLIGKDVIHVCSTCTDADLLELIRLGCAYSAYGSRRRIFVIPFLGYSTMERQVLPGEVVTAKVNARLLSSIPCSKLGNVFLFVDLHVQTLLQYMEGPHVRMELYAMEVLLKGVRDHLDLTSEPFMFASADLGRPLWVESFAKRFGVDVAFVRKARDFDVTRVQSVVGSVAGKHVIIYDDMTRSGGTLIKAAQAYIDEGATRVSAVLSHLALASDEVVRRLIESPVATIIATNTHPMSRAQSVLSASDKFKIVDITPVLVAALSKLMLE</sequence>
<evidence type="ECO:0000313" key="11">
    <source>
        <dbReference type="EMBL" id="GBG69446.1"/>
    </source>
</evidence>
<proteinExistence type="inferred from homology"/>
<dbReference type="Pfam" id="PF13793">
    <property type="entry name" value="Pribosyltran_N"/>
    <property type="match status" value="1"/>
</dbReference>
<evidence type="ECO:0000256" key="4">
    <source>
        <dbReference type="ARBA" id="ARBA00022679"/>
    </source>
</evidence>
<keyword evidence="8" id="KW-0067">ATP-binding</keyword>
<comment type="pathway">
    <text evidence="1">Metabolic intermediate biosynthesis; 5-phospho-alpha-D-ribose 1-diphosphate biosynthesis; 5-phospho-alpha-D-ribose 1-diphosphate from D-ribose 5-phosphate (route I): step 1/1.</text>
</comment>
<dbReference type="SMART" id="SM01400">
    <property type="entry name" value="Pribosyltran_N"/>
    <property type="match status" value="1"/>
</dbReference>
<dbReference type="InterPro" id="IPR000836">
    <property type="entry name" value="PRTase_dom"/>
</dbReference>
<dbReference type="EC" id="2.7.6.1" evidence="3"/>
<evidence type="ECO:0000256" key="3">
    <source>
        <dbReference type="ARBA" id="ARBA00013247"/>
    </source>
</evidence>
<evidence type="ECO:0000256" key="2">
    <source>
        <dbReference type="ARBA" id="ARBA00006478"/>
    </source>
</evidence>
<dbReference type="Proteomes" id="UP000265515">
    <property type="component" value="Unassembled WGS sequence"/>
</dbReference>
<feature type="domain" description="Ribose-phosphate pyrophosphokinase N-terminal" evidence="10">
    <location>
        <begin position="81"/>
        <end position="195"/>
    </location>
</feature>
<dbReference type="NCBIfam" id="TIGR01251">
    <property type="entry name" value="ribP_PPkin"/>
    <property type="match status" value="1"/>
</dbReference>
<gene>
    <name evidence="11" type="ORF">CBR_g4141</name>
</gene>
<dbReference type="GO" id="GO:0006164">
    <property type="term" value="P:purine nucleotide biosynthetic process"/>
    <property type="evidence" value="ECO:0007669"/>
    <property type="project" value="TreeGrafter"/>
</dbReference>
<evidence type="ECO:0000313" key="12">
    <source>
        <dbReference type="Proteomes" id="UP000265515"/>
    </source>
</evidence>
<dbReference type="InterPro" id="IPR029099">
    <property type="entry name" value="Pribosyltran_N"/>
</dbReference>
<evidence type="ECO:0000256" key="7">
    <source>
        <dbReference type="ARBA" id="ARBA00022777"/>
    </source>
</evidence>
<dbReference type="CDD" id="cd06223">
    <property type="entry name" value="PRTases_typeI"/>
    <property type="match status" value="1"/>
</dbReference>
<dbReference type="FunFam" id="3.40.50.2020:FF:000014">
    <property type="entry name" value="Ribose-phosphate pyrophosphokinase 1"/>
    <property type="match status" value="1"/>
</dbReference>
<keyword evidence="12" id="KW-1185">Reference proteome</keyword>
<accession>A0A388KHD9</accession>
<evidence type="ECO:0000256" key="8">
    <source>
        <dbReference type="ARBA" id="ARBA00022840"/>
    </source>
</evidence>
<dbReference type="Gramene" id="GBG69446">
    <property type="protein sequence ID" value="GBG69446"/>
    <property type="gene ID" value="CBR_g4141"/>
</dbReference>
<dbReference type="GO" id="GO:0004749">
    <property type="term" value="F:ribose phosphate diphosphokinase activity"/>
    <property type="evidence" value="ECO:0007669"/>
    <property type="project" value="UniProtKB-EC"/>
</dbReference>
<dbReference type="GO" id="GO:0005524">
    <property type="term" value="F:ATP binding"/>
    <property type="evidence" value="ECO:0007669"/>
    <property type="project" value="UniProtKB-KW"/>
</dbReference>
<dbReference type="Gene3D" id="3.40.50.2020">
    <property type="match status" value="2"/>
</dbReference>
<evidence type="ECO:0000256" key="9">
    <source>
        <dbReference type="ARBA" id="ARBA00049535"/>
    </source>
</evidence>
<dbReference type="GO" id="GO:0002189">
    <property type="term" value="C:ribose phosphate diphosphokinase complex"/>
    <property type="evidence" value="ECO:0007669"/>
    <property type="project" value="TreeGrafter"/>
</dbReference>
<name>A0A388KHD9_CHABU</name>